<name>A0A934SAS8_9BACT</name>
<dbReference type="EMBL" id="JAENIJ010000059">
    <property type="protein sequence ID" value="MBK1884565.1"/>
    <property type="molecule type" value="Genomic_DNA"/>
</dbReference>
<dbReference type="RefSeq" id="WP_200273876.1">
    <property type="nucleotide sequence ID" value="NZ_JAENIJ010000059.1"/>
</dbReference>
<evidence type="ECO:0000313" key="2">
    <source>
        <dbReference type="EMBL" id="MBK1884565.1"/>
    </source>
</evidence>
<proteinExistence type="predicted"/>
<reference evidence="2" key="1">
    <citation type="submission" date="2021-01" db="EMBL/GenBank/DDBJ databases">
        <title>Modified the classification status of verrucomicrobia.</title>
        <authorList>
            <person name="Feng X."/>
        </authorList>
    </citation>
    <scope>NUCLEOTIDE SEQUENCE</scope>
    <source>
        <strain evidence="2">KCTC 22041</strain>
    </source>
</reference>
<keyword evidence="1" id="KW-0812">Transmembrane</keyword>
<dbReference type="AlphaFoldDB" id="A0A934SAS8"/>
<keyword evidence="3" id="KW-1185">Reference proteome</keyword>
<keyword evidence="1" id="KW-0472">Membrane</keyword>
<organism evidence="2 3">
    <name type="scientific">Luteolibacter pohnpeiensis</name>
    <dbReference type="NCBI Taxonomy" id="454153"/>
    <lineage>
        <taxon>Bacteria</taxon>
        <taxon>Pseudomonadati</taxon>
        <taxon>Verrucomicrobiota</taxon>
        <taxon>Verrucomicrobiia</taxon>
        <taxon>Verrucomicrobiales</taxon>
        <taxon>Verrucomicrobiaceae</taxon>
        <taxon>Luteolibacter</taxon>
    </lineage>
</organism>
<feature type="transmembrane region" description="Helical" evidence="1">
    <location>
        <begin position="12"/>
        <end position="32"/>
    </location>
</feature>
<dbReference type="Proteomes" id="UP000603141">
    <property type="component" value="Unassembled WGS sequence"/>
</dbReference>
<evidence type="ECO:0000256" key="1">
    <source>
        <dbReference type="SAM" id="Phobius"/>
    </source>
</evidence>
<protein>
    <submittedName>
        <fullName evidence="2">Uncharacterized protein</fullName>
    </submittedName>
</protein>
<accession>A0A934SAS8</accession>
<comment type="caution">
    <text evidence="2">The sequence shown here is derived from an EMBL/GenBank/DDBJ whole genome shotgun (WGS) entry which is preliminary data.</text>
</comment>
<keyword evidence="1" id="KW-1133">Transmembrane helix</keyword>
<gene>
    <name evidence="2" type="ORF">JIN85_19270</name>
</gene>
<sequence length="70" mass="7596">MSGAEMSISVSWVLGIIGLLGGVIATLASIIYKSLSDRLAAQDKIIEHLRADVERMSKGCGLDPCHWRVR</sequence>
<evidence type="ECO:0000313" key="3">
    <source>
        <dbReference type="Proteomes" id="UP000603141"/>
    </source>
</evidence>